<dbReference type="AlphaFoldDB" id="A0A3D8QY52"/>
<gene>
    <name evidence="3" type="ORF">BP5796_09357</name>
</gene>
<dbReference type="PANTHER" id="PTHR43364">
    <property type="entry name" value="NADH-SPECIFIC METHYLGLYOXAL REDUCTASE-RELATED"/>
    <property type="match status" value="1"/>
</dbReference>
<dbReference type="SUPFAM" id="SSF51430">
    <property type="entry name" value="NAD(P)-linked oxidoreductase"/>
    <property type="match status" value="1"/>
</dbReference>
<evidence type="ECO:0000259" key="2">
    <source>
        <dbReference type="Pfam" id="PF00248"/>
    </source>
</evidence>
<evidence type="ECO:0000256" key="1">
    <source>
        <dbReference type="ARBA" id="ARBA00023002"/>
    </source>
</evidence>
<organism evidence="3 4">
    <name type="scientific">Coleophoma crateriformis</name>
    <dbReference type="NCBI Taxonomy" id="565419"/>
    <lineage>
        <taxon>Eukaryota</taxon>
        <taxon>Fungi</taxon>
        <taxon>Dikarya</taxon>
        <taxon>Ascomycota</taxon>
        <taxon>Pezizomycotina</taxon>
        <taxon>Leotiomycetes</taxon>
        <taxon>Helotiales</taxon>
        <taxon>Dermateaceae</taxon>
        <taxon>Coleophoma</taxon>
    </lineage>
</organism>
<dbReference type="EMBL" id="PDLN01000014">
    <property type="protein sequence ID" value="RDW66608.1"/>
    <property type="molecule type" value="Genomic_DNA"/>
</dbReference>
<name>A0A3D8QY52_9HELO</name>
<dbReference type="InterPro" id="IPR023210">
    <property type="entry name" value="NADP_OxRdtase_dom"/>
</dbReference>
<keyword evidence="4" id="KW-1185">Reference proteome</keyword>
<dbReference type="InterPro" id="IPR050523">
    <property type="entry name" value="AKR_Detox_Biosynth"/>
</dbReference>
<comment type="caution">
    <text evidence="3">The sequence shown here is derived from an EMBL/GenBank/DDBJ whole genome shotgun (WGS) entry which is preliminary data.</text>
</comment>
<dbReference type="Proteomes" id="UP000256328">
    <property type="component" value="Unassembled WGS sequence"/>
</dbReference>
<dbReference type="GO" id="GO:0016491">
    <property type="term" value="F:oxidoreductase activity"/>
    <property type="evidence" value="ECO:0007669"/>
    <property type="project" value="UniProtKB-KW"/>
</dbReference>
<evidence type="ECO:0000313" key="3">
    <source>
        <dbReference type="EMBL" id="RDW66608.1"/>
    </source>
</evidence>
<keyword evidence="1" id="KW-0560">Oxidoreductase</keyword>
<proteinExistence type="predicted"/>
<dbReference type="Gene3D" id="3.20.20.100">
    <property type="entry name" value="NADP-dependent oxidoreductase domain"/>
    <property type="match status" value="1"/>
</dbReference>
<dbReference type="OrthoDB" id="2310150at2759"/>
<evidence type="ECO:0000313" key="4">
    <source>
        <dbReference type="Proteomes" id="UP000256328"/>
    </source>
</evidence>
<feature type="domain" description="NADP-dependent oxidoreductase" evidence="2">
    <location>
        <begin position="7"/>
        <end position="304"/>
    </location>
</feature>
<accession>A0A3D8QY52</accession>
<reference evidence="3 4" key="1">
    <citation type="journal article" date="2018" name="IMA Fungus">
        <title>IMA Genome-F 9: Draft genome sequence of Annulohypoxylon stygium, Aspergillus mulundensis, Berkeleyomyces basicola (syn. Thielaviopsis basicola), Ceratocystis smalleyi, two Cercospora beticola strains, Coleophoma cylindrospora, Fusarium fracticaudum, Phialophora cf. hyalina, and Morchella septimelata.</title>
        <authorList>
            <person name="Wingfield B.D."/>
            <person name="Bills G.F."/>
            <person name="Dong Y."/>
            <person name="Huang W."/>
            <person name="Nel W.J."/>
            <person name="Swalarsk-Parry B.S."/>
            <person name="Vaghefi N."/>
            <person name="Wilken P.M."/>
            <person name="An Z."/>
            <person name="de Beer Z.W."/>
            <person name="De Vos L."/>
            <person name="Chen L."/>
            <person name="Duong T.A."/>
            <person name="Gao Y."/>
            <person name="Hammerbacher A."/>
            <person name="Kikkert J.R."/>
            <person name="Li Y."/>
            <person name="Li H."/>
            <person name="Li K."/>
            <person name="Li Q."/>
            <person name="Liu X."/>
            <person name="Ma X."/>
            <person name="Naidoo K."/>
            <person name="Pethybridge S.J."/>
            <person name="Sun J."/>
            <person name="Steenkamp E.T."/>
            <person name="van der Nest M.A."/>
            <person name="van Wyk S."/>
            <person name="Wingfield M.J."/>
            <person name="Xiong C."/>
            <person name="Yue Q."/>
            <person name="Zhang X."/>
        </authorList>
    </citation>
    <scope>NUCLEOTIDE SEQUENCE [LARGE SCALE GENOMIC DNA]</scope>
    <source>
        <strain evidence="3 4">BP5796</strain>
    </source>
</reference>
<sequence>MVERLNIIFGAAGVGNFPNSGDEATLQVFQLLRNNRVKYLDSSRLYGKSEETLGRLKAASEHGFKIDTKWWGAFFDPTSTSKERIIADAKDSLAKLGVSKVNGFYLHSPNPSNETEDTLIAINEVYEMGAFEHFGLSNFSPAQVKHVYDTCKAKGLVLPTVYEGLYSPVNRKQEEELLPLLRKYDIAFIGYSPLAGGFLTKSRSQVVNGEGRFNKSQFLGAYFEIYNNEPYLEANEEWGRISNEEGISRAALGYRWVCYHSALKAELGDGMIIGGSILQLEDTFKALDQGPLSQKAAQRIEDLWVKLQPFAKYANNIEAQTMPSRPLIF</sequence>
<dbReference type="PANTHER" id="PTHR43364:SF4">
    <property type="entry name" value="NAD(P)-LINKED OXIDOREDUCTASE SUPERFAMILY PROTEIN"/>
    <property type="match status" value="1"/>
</dbReference>
<dbReference type="InterPro" id="IPR036812">
    <property type="entry name" value="NAD(P)_OxRdtase_dom_sf"/>
</dbReference>
<protein>
    <recommendedName>
        <fullName evidence="2">NADP-dependent oxidoreductase domain-containing protein</fullName>
    </recommendedName>
</protein>
<dbReference type="Pfam" id="PF00248">
    <property type="entry name" value="Aldo_ket_red"/>
    <property type="match status" value="1"/>
</dbReference>